<dbReference type="InterPro" id="IPR008991">
    <property type="entry name" value="Translation_prot_SH3-like_sf"/>
</dbReference>
<reference evidence="6" key="2">
    <citation type="journal article" date="2017" name="Nat. Plants">
        <title>The Aegilops tauschii genome reveals multiple impacts of transposons.</title>
        <authorList>
            <person name="Zhao G."/>
            <person name="Zou C."/>
            <person name="Li K."/>
            <person name="Wang K."/>
            <person name="Li T."/>
            <person name="Gao L."/>
            <person name="Zhang X."/>
            <person name="Wang H."/>
            <person name="Yang Z."/>
            <person name="Liu X."/>
            <person name="Jiang W."/>
            <person name="Mao L."/>
            <person name="Kong X."/>
            <person name="Jiao Y."/>
            <person name="Jia J."/>
        </authorList>
    </citation>
    <scope>NUCLEOTIDE SEQUENCE [LARGE SCALE GENOMIC DNA]</scope>
    <source>
        <strain evidence="6">cv. AL8/78</strain>
    </source>
</reference>
<keyword evidence="3" id="KW-0687">Ribonucleoprotein</keyword>
<dbReference type="Pfam" id="PF01929">
    <property type="entry name" value="Ribosomal_L14e"/>
    <property type="match status" value="1"/>
</dbReference>
<dbReference type="GO" id="GO:0003723">
    <property type="term" value="F:RNA binding"/>
    <property type="evidence" value="ECO:0007669"/>
    <property type="project" value="InterPro"/>
</dbReference>
<dbReference type="GO" id="GO:0042273">
    <property type="term" value="P:ribosomal large subunit biogenesis"/>
    <property type="evidence" value="ECO:0007669"/>
    <property type="project" value="TreeGrafter"/>
</dbReference>
<dbReference type="Gene3D" id="2.30.30.30">
    <property type="match status" value="1"/>
</dbReference>
<accession>A0A453P404</accession>
<evidence type="ECO:0000256" key="1">
    <source>
        <dbReference type="ARBA" id="ARBA00006592"/>
    </source>
</evidence>
<dbReference type="Proteomes" id="UP000015105">
    <property type="component" value="Chromosome 6D"/>
</dbReference>
<comment type="similarity">
    <text evidence="1">Belongs to the eukaryotic ribosomal protein eL14 family.</text>
</comment>
<dbReference type="InterPro" id="IPR014722">
    <property type="entry name" value="Rib_uL2_dom2"/>
</dbReference>
<dbReference type="PANTHER" id="PTHR11127:SF2">
    <property type="entry name" value="LARGE RIBOSOMAL SUBUNIT PROTEIN EL14"/>
    <property type="match status" value="1"/>
</dbReference>
<protein>
    <recommendedName>
        <fullName evidence="4">Large ribosomal subunit protein eL14 domain-containing protein</fullName>
    </recommendedName>
</protein>
<dbReference type="Gramene" id="AET6Gv20599000.1">
    <property type="protein sequence ID" value="AET6Gv20599000.1"/>
    <property type="gene ID" value="AET6Gv20599000"/>
</dbReference>
<dbReference type="Gene3D" id="6.10.250.2270">
    <property type="match status" value="1"/>
</dbReference>
<name>A0A453P404_AEGTS</name>
<proteinExistence type="inferred from homology"/>
<dbReference type="InterPro" id="IPR002784">
    <property type="entry name" value="Ribosomal_eL14_dom"/>
</dbReference>
<evidence type="ECO:0000256" key="3">
    <source>
        <dbReference type="ARBA" id="ARBA00023274"/>
    </source>
</evidence>
<reference evidence="5" key="3">
    <citation type="journal article" date="2017" name="Nature">
        <title>Genome sequence of the progenitor of the wheat D genome Aegilops tauschii.</title>
        <authorList>
            <person name="Luo M.C."/>
            <person name="Gu Y.Q."/>
            <person name="Puiu D."/>
            <person name="Wang H."/>
            <person name="Twardziok S.O."/>
            <person name="Deal K.R."/>
            <person name="Huo N."/>
            <person name="Zhu T."/>
            <person name="Wang L."/>
            <person name="Wang Y."/>
            <person name="McGuire P.E."/>
            <person name="Liu S."/>
            <person name="Long H."/>
            <person name="Ramasamy R.K."/>
            <person name="Rodriguez J.C."/>
            <person name="Van S.L."/>
            <person name="Yuan L."/>
            <person name="Wang Z."/>
            <person name="Xia Z."/>
            <person name="Xiao L."/>
            <person name="Anderson O.D."/>
            <person name="Ouyang S."/>
            <person name="Liang Y."/>
            <person name="Zimin A.V."/>
            <person name="Pertea G."/>
            <person name="Qi P."/>
            <person name="Bennetzen J.L."/>
            <person name="Dai X."/>
            <person name="Dawson M.W."/>
            <person name="Muller H.G."/>
            <person name="Kugler K."/>
            <person name="Rivarola-Duarte L."/>
            <person name="Spannagl M."/>
            <person name="Mayer K.F.X."/>
            <person name="Lu F.H."/>
            <person name="Bevan M.W."/>
            <person name="Leroy P."/>
            <person name="Li P."/>
            <person name="You F.M."/>
            <person name="Sun Q."/>
            <person name="Liu Z."/>
            <person name="Lyons E."/>
            <person name="Wicker T."/>
            <person name="Salzberg S.L."/>
            <person name="Devos K.M."/>
            <person name="Dvorak J."/>
        </authorList>
    </citation>
    <scope>NUCLEOTIDE SEQUENCE [LARGE SCALE GENOMIC DNA]</scope>
    <source>
        <strain evidence="5">cv. AL8/78</strain>
    </source>
</reference>
<keyword evidence="2" id="KW-0689">Ribosomal protein</keyword>
<dbReference type="GO" id="GO:0003735">
    <property type="term" value="F:structural constituent of ribosome"/>
    <property type="evidence" value="ECO:0007669"/>
    <property type="project" value="InterPro"/>
</dbReference>
<dbReference type="SUPFAM" id="SSF50104">
    <property type="entry name" value="Translation proteins SH3-like domain"/>
    <property type="match status" value="1"/>
</dbReference>
<dbReference type="InterPro" id="IPR039660">
    <property type="entry name" value="Ribosomal_eL14"/>
</dbReference>
<reference evidence="5" key="4">
    <citation type="submission" date="2019-03" db="UniProtKB">
        <authorList>
            <consortium name="EnsemblPlants"/>
        </authorList>
    </citation>
    <scope>IDENTIFICATION</scope>
</reference>
<evidence type="ECO:0000313" key="6">
    <source>
        <dbReference type="Proteomes" id="UP000015105"/>
    </source>
</evidence>
<reference evidence="6" key="1">
    <citation type="journal article" date="2014" name="Science">
        <title>Ancient hybridizations among the ancestral genomes of bread wheat.</title>
        <authorList>
            <consortium name="International Wheat Genome Sequencing Consortium,"/>
            <person name="Marcussen T."/>
            <person name="Sandve S.R."/>
            <person name="Heier L."/>
            <person name="Spannagl M."/>
            <person name="Pfeifer M."/>
            <person name="Jakobsen K.S."/>
            <person name="Wulff B.B."/>
            <person name="Steuernagel B."/>
            <person name="Mayer K.F."/>
            <person name="Olsen O.A."/>
        </authorList>
    </citation>
    <scope>NUCLEOTIDE SEQUENCE [LARGE SCALE GENOMIC DNA]</scope>
    <source>
        <strain evidence="6">cv. AL8/78</strain>
    </source>
</reference>
<sequence>MVRCQMNFKRLSLTDIKIDIKRIPKKATLIKAMEEADVKTKWENSSWGKKLVVQKRRASLNDFDRFKVMLAKIKVRHFTTIWFISVGHDFFHLLNLSFFI</sequence>
<dbReference type="GO" id="GO:0022625">
    <property type="term" value="C:cytosolic large ribosomal subunit"/>
    <property type="evidence" value="ECO:0007669"/>
    <property type="project" value="TreeGrafter"/>
</dbReference>
<feature type="domain" description="Large ribosomal subunit protein eL14" evidence="4">
    <location>
        <begin position="3"/>
        <end position="74"/>
    </location>
</feature>
<reference evidence="5" key="5">
    <citation type="journal article" date="2021" name="G3 (Bethesda)">
        <title>Aegilops tauschii genome assembly Aet v5.0 features greater sequence contiguity and improved annotation.</title>
        <authorList>
            <person name="Wang L."/>
            <person name="Zhu T."/>
            <person name="Rodriguez J.C."/>
            <person name="Deal K.R."/>
            <person name="Dubcovsky J."/>
            <person name="McGuire P.E."/>
            <person name="Lux T."/>
            <person name="Spannagl M."/>
            <person name="Mayer K.F.X."/>
            <person name="Baldrich P."/>
            <person name="Meyers B.C."/>
            <person name="Huo N."/>
            <person name="Gu Y.Q."/>
            <person name="Zhou H."/>
            <person name="Devos K.M."/>
            <person name="Bennetzen J.L."/>
            <person name="Unver T."/>
            <person name="Budak H."/>
            <person name="Gulick P.J."/>
            <person name="Galiba G."/>
            <person name="Kalapos B."/>
            <person name="Nelson D.R."/>
            <person name="Li P."/>
            <person name="You F.M."/>
            <person name="Luo M.C."/>
            <person name="Dvorak J."/>
        </authorList>
    </citation>
    <scope>NUCLEOTIDE SEQUENCE [LARGE SCALE GENOMIC DNA]</scope>
    <source>
        <strain evidence="5">cv. AL8/78</strain>
    </source>
</reference>
<dbReference type="PANTHER" id="PTHR11127">
    <property type="entry name" value="60S RIBOSOMAL PROTEIN L14"/>
    <property type="match status" value="1"/>
</dbReference>
<keyword evidence="6" id="KW-1185">Reference proteome</keyword>
<dbReference type="GO" id="GO:0006412">
    <property type="term" value="P:translation"/>
    <property type="evidence" value="ECO:0007669"/>
    <property type="project" value="InterPro"/>
</dbReference>
<organism evidence="5 6">
    <name type="scientific">Aegilops tauschii subsp. strangulata</name>
    <name type="common">Goatgrass</name>
    <dbReference type="NCBI Taxonomy" id="200361"/>
    <lineage>
        <taxon>Eukaryota</taxon>
        <taxon>Viridiplantae</taxon>
        <taxon>Streptophyta</taxon>
        <taxon>Embryophyta</taxon>
        <taxon>Tracheophyta</taxon>
        <taxon>Spermatophyta</taxon>
        <taxon>Magnoliopsida</taxon>
        <taxon>Liliopsida</taxon>
        <taxon>Poales</taxon>
        <taxon>Poaceae</taxon>
        <taxon>BOP clade</taxon>
        <taxon>Pooideae</taxon>
        <taxon>Triticodae</taxon>
        <taxon>Triticeae</taxon>
        <taxon>Triticinae</taxon>
        <taxon>Aegilops</taxon>
    </lineage>
</organism>
<evidence type="ECO:0000259" key="4">
    <source>
        <dbReference type="Pfam" id="PF01929"/>
    </source>
</evidence>
<dbReference type="EnsemblPlants" id="AET6Gv20599000.1">
    <property type="protein sequence ID" value="AET6Gv20599000.1"/>
    <property type="gene ID" value="AET6Gv20599000"/>
</dbReference>
<evidence type="ECO:0000256" key="2">
    <source>
        <dbReference type="ARBA" id="ARBA00022980"/>
    </source>
</evidence>
<dbReference type="AlphaFoldDB" id="A0A453P404"/>
<evidence type="ECO:0000313" key="5">
    <source>
        <dbReference type="EnsemblPlants" id="AET6Gv20599000.1"/>
    </source>
</evidence>